<feature type="chain" id="PRO_5042912530" description="Chitin-binding type-2 domain-containing protein" evidence="1">
    <location>
        <begin position="23"/>
        <end position="103"/>
    </location>
</feature>
<name>A0AAN8KHT6_PATCE</name>
<evidence type="ECO:0000313" key="2">
    <source>
        <dbReference type="EMBL" id="KAK6196296.1"/>
    </source>
</evidence>
<comment type="caution">
    <text evidence="2">The sequence shown here is derived from an EMBL/GenBank/DDBJ whole genome shotgun (WGS) entry which is preliminary data.</text>
</comment>
<reference evidence="2 3" key="1">
    <citation type="submission" date="2024-01" db="EMBL/GenBank/DDBJ databases">
        <title>The genome of the rayed Mediterranean limpet Patella caerulea (Linnaeus, 1758).</title>
        <authorList>
            <person name="Anh-Thu Weber A."/>
            <person name="Halstead-Nussloch G."/>
        </authorList>
    </citation>
    <scope>NUCLEOTIDE SEQUENCE [LARGE SCALE GENOMIC DNA]</scope>
    <source>
        <strain evidence="2">AATW-2023a</strain>
        <tissue evidence="2">Whole specimen</tissue>
    </source>
</reference>
<evidence type="ECO:0000313" key="3">
    <source>
        <dbReference type="Proteomes" id="UP001347796"/>
    </source>
</evidence>
<accession>A0AAN8KHT6</accession>
<organism evidence="2 3">
    <name type="scientific">Patella caerulea</name>
    <name type="common">Rayed Mediterranean limpet</name>
    <dbReference type="NCBI Taxonomy" id="87958"/>
    <lineage>
        <taxon>Eukaryota</taxon>
        <taxon>Metazoa</taxon>
        <taxon>Spiralia</taxon>
        <taxon>Lophotrochozoa</taxon>
        <taxon>Mollusca</taxon>
        <taxon>Gastropoda</taxon>
        <taxon>Patellogastropoda</taxon>
        <taxon>Patelloidea</taxon>
        <taxon>Patellidae</taxon>
        <taxon>Patella</taxon>
    </lineage>
</organism>
<dbReference type="Proteomes" id="UP001347796">
    <property type="component" value="Unassembled WGS sequence"/>
</dbReference>
<sequence>MVFVSPAASCLLLALLVPTSDAFFNAWNLPTFGPVFDSDFHCKLMADRTGQNCQNYIKECENFWDHGKTVTKLTCSGDLFFSETFNKCVDPKTFNKQCIGKLT</sequence>
<dbReference type="EMBL" id="JAZGQO010000001">
    <property type="protein sequence ID" value="KAK6196296.1"/>
    <property type="molecule type" value="Genomic_DNA"/>
</dbReference>
<proteinExistence type="predicted"/>
<keyword evidence="1" id="KW-0732">Signal</keyword>
<keyword evidence="3" id="KW-1185">Reference proteome</keyword>
<dbReference type="AlphaFoldDB" id="A0AAN8KHT6"/>
<protein>
    <recommendedName>
        <fullName evidence="4">Chitin-binding type-2 domain-containing protein</fullName>
    </recommendedName>
</protein>
<evidence type="ECO:0008006" key="4">
    <source>
        <dbReference type="Google" id="ProtNLM"/>
    </source>
</evidence>
<feature type="signal peptide" evidence="1">
    <location>
        <begin position="1"/>
        <end position="22"/>
    </location>
</feature>
<evidence type="ECO:0000256" key="1">
    <source>
        <dbReference type="SAM" id="SignalP"/>
    </source>
</evidence>
<gene>
    <name evidence="2" type="ORF">SNE40_001547</name>
</gene>